<keyword evidence="2" id="KW-0808">Transferase</keyword>
<dbReference type="PANTHER" id="PTHR11085:SF10">
    <property type="entry name" value="NAD-DEPENDENT PROTEIN DEACYLASE SIRTUIN-5, MITOCHONDRIAL-RELATED"/>
    <property type="match status" value="1"/>
</dbReference>
<feature type="domain" description="Deacetylase sirtuin-type" evidence="5">
    <location>
        <begin position="1"/>
        <end position="248"/>
    </location>
</feature>
<reference evidence="6 7" key="1">
    <citation type="submission" date="2012-08" db="EMBL/GenBank/DDBJ databases">
        <title>Whole genome shotgun sequence of Kineosphaera limosa NBRC 100340.</title>
        <authorList>
            <person name="Yoshida I."/>
            <person name="Isaki S."/>
            <person name="Hosoyama A."/>
            <person name="Tsuchikane K."/>
            <person name="Katsumata H."/>
            <person name="Ando Y."/>
            <person name="Ohji S."/>
            <person name="Hamada M."/>
            <person name="Tamura T."/>
            <person name="Yamazoe A."/>
            <person name="Yamazaki S."/>
            <person name="Fujita N."/>
        </authorList>
    </citation>
    <scope>NUCLEOTIDE SEQUENCE [LARGE SCALE GENOMIC DNA]</scope>
    <source>
        <strain evidence="6 7">NBRC 100340</strain>
    </source>
</reference>
<dbReference type="AlphaFoldDB" id="K6XHF6"/>
<dbReference type="EMBL" id="BAHD01000120">
    <property type="protein sequence ID" value="GAB98269.1"/>
    <property type="molecule type" value="Genomic_DNA"/>
</dbReference>
<evidence type="ECO:0000259" key="5">
    <source>
        <dbReference type="PROSITE" id="PS50305"/>
    </source>
</evidence>
<sequence>MREPTHVDLADIAPRGRFHNVVALTGAGISAAAGLGTFRGAGGLWTAQPDVEAAMHAHELPGNVPALWDVWGGIRRRALMAGPSAAHQVLAELGVRVITQNIDGLHQDAGSTDVLELHGSAGRAACLNPACGYRGRSDLAGPPPPPGHVPPCPACGGQLRPDVVLFGETLDPHTWQAAQEAVEHADLMLAIGTSAFVTPAIWLVPMARDHGALCVNLNVDDSLPRLDPFHAHVIGDCQETLPRWLEQR</sequence>
<protein>
    <recommendedName>
        <fullName evidence="1">protein acetyllysine N-acetyltransferase</fullName>
        <ecNumber evidence="1">2.3.1.286</ecNumber>
    </recommendedName>
</protein>
<feature type="active site" description="Proton acceptor" evidence="4">
    <location>
        <position position="118"/>
    </location>
</feature>
<evidence type="ECO:0000256" key="1">
    <source>
        <dbReference type="ARBA" id="ARBA00012928"/>
    </source>
</evidence>
<dbReference type="InterPro" id="IPR029035">
    <property type="entry name" value="DHS-like_NAD/FAD-binding_dom"/>
</dbReference>
<dbReference type="InterPro" id="IPR003000">
    <property type="entry name" value="Sirtuin"/>
</dbReference>
<dbReference type="PANTHER" id="PTHR11085">
    <property type="entry name" value="NAD-DEPENDENT PROTEIN DEACYLASE SIRTUIN-5, MITOCHONDRIAL-RELATED"/>
    <property type="match status" value="1"/>
</dbReference>
<evidence type="ECO:0000256" key="4">
    <source>
        <dbReference type="PROSITE-ProRule" id="PRU00236"/>
    </source>
</evidence>
<dbReference type="RefSeq" id="WP_006594801.1">
    <property type="nucleotide sequence ID" value="NZ_BAHD01000120.1"/>
</dbReference>
<proteinExistence type="predicted"/>
<dbReference type="OrthoDB" id="9800582at2"/>
<feature type="binding site" evidence="4">
    <location>
        <position position="126"/>
    </location>
    <ligand>
        <name>Zn(2+)</name>
        <dbReference type="ChEBI" id="CHEBI:29105"/>
    </ligand>
</feature>
<feature type="binding site" evidence="4">
    <location>
        <position position="131"/>
    </location>
    <ligand>
        <name>Zn(2+)</name>
        <dbReference type="ChEBI" id="CHEBI:29105"/>
    </ligand>
</feature>
<dbReference type="Proteomes" id="UP000008366">
    <property type="component" value="Unassembled WGS sequence"/>
</dbReference>
<keyword evidence="7" id="KW-1185">Reference proteome</keyword>
<feature type="binding site" evidence="4">
    <location>
        <position position="155"/>
    </location>
    <ligand>
        <name>Zn(2+)</name>
        <dbReference type="ChEBI" id="CHEBI:29105"/>
    </ligand>
</feature>
<name>K6XHF6_9MICO</name>
<gene>
    <name evidence="6" type="primary">cobB</name>
    <name evidence="6" type="ORF">KILIM_120_00040</name>
</gene>
<dbReference type="PROSITE" id="PS50305">
    <property type="entry name" value="SIRTUIN"/>
    <property type="match status" value="1"/>
</dbReference>
<dbReference type="Gene3D" id="3.40.50.1220">
    <property type="entry name" value="TPP-binding domain"/>
    <property type="match status" value="1"/>
</dbReference>
<evidence type="ECO:0000256" key="2">
    <source>
        <dbReference type="ARBA" id="ARBA00022679"/>
    </source>
</evidence>
<evidence type="ECO:0000256" key="3">
    <source>
        <dbReference type="ARBA" id="ARBA00023027"/>
    </source>
</evidence>
<dbReference type="CDD" id="cd01407">
    <property type="entry name" value="SIR2-fam"/>
    <property type="match status" value="1"/>
</dbReference>
<dbReference type="InterPro" id="IPR026591">
    <property type="entry name" value="Sirtuin_cat_small_dom_sf"/>
</dbReference>
<evidence type="ECO:0000313" key="6">
    <source>
        <dbReference type="EMBL" id="GAB98269.1"/>
    </source>
</evidence>
<dbReference type="GO" id="GO:0070403">
    <property type="term" value="F:NAD+ binding"/>
    <property type="evidence" value="ECO:0007669"/>
    <property type="project" value="InterPro"/>
</dbReference>
<dbReference type="EC" id="2.3.1.286" evidence="1"/>
<comment type="caution">
    <text evidence="6">The sequence shown here is derived from an EMBL/GenBank/DDBJ whole genome shotgun (WGS) entry which is preliminary data.</text>
</comment>
<dbReference type="SUPFAM" id="SSF52467">
    <property type="entry name" value="DHS-like NAD/FAD-binding domain"/>
    <property type="match status" value="1"/>
</dbReference>
<dbReference type="InterPro" id="IPR026590">
    <property type="entry name" value="Ssirtuin_cat_dom"/>
</dbReference>
<dbReference type="Gene3D" id="3.30.1600.10">
    <property type="entry name" value="SIR2/SIRT2 'Small Domain"/>
    <property type="match status" value="1"/>
</dbReference>
<dbReference type="GO" id="GO:0017136">
    <property type="term" value="F:histone deacetylase activity, NAD-dependent"/>
    <property type="evidence" value="ECO:0007669"/>
    <property type="project" value="TreeGrafter"/>
</dbReference>
<keyword evidence="4" id="KW-0862">Zinc</keyword>
<dbReference type="InterPro" id="IPR050134">
    <property type="entry name" value="NAD-dep_sirtuin_deacylases"/>
</dbReference>
<dbReference type="eggNOG" id="COG0846">
    <property type="taxonomic scope" value="Bacteria"/>
</dbReference>
<evidence type="ECO:0000313" key="7">
    <source>
        <dbReference type="Proteomes" id="UP000008366"/>
    </source>
</evidence>
<dbReference type="GO" id="GO:0046872">
    <property type="term" value="F:metal ion binding"/>
    <property type="evidence" value="ECO:0007669"/>
    <property type="project" value="UniProtKB-KW"/>
</dbReference>
<organism evidence="6 7">
    <name type="scientific">Kineosphaera limosa NBRC 100340</name>
    <dbReference type="NCBI Taxonomy" id="1184609"/>
    <lineage>
        <taxon>Bacteria</taxon>
        <taxon>Bacillati</taxon>
        <taxon>Actinomycetota</taxon>
        <taxon>Actinomycetes</taxon>
        <taxon>Micrococcales</taxon>
        <taxon>Dermatophilaceae</taxon>
        <taxon>Kineosphaera</taxon>
    </lineage>
</organism>
<dbReference type="STRING" id="1184609.KILIM_120_00040"/>
<dbReference type="Pfam" id="PF02146">
    <property type="entry name" value="SIR2"/>
    <property type="match status" value="1"/>
</dbReference>
<keyword evidence="3" id="KW-0520">NAD</keyword>
<accession>K6XHF6</accession>
<feature type="binding site" evidence="4">
    <location>
        <position position="152"/>
    </location>
    <ligand>
        <name>Zn(2+)</name>
        <dbReference type="ChEBI" id="CHEBI:29105"/>
    </ligand>
</feature>
<keyword evidence="4" id="KW-0479">Metal-binding</keyword>